<sequence length="164" mass="16651">MKALRAVVLVGITLVAGVLSWAGSQLWNSMGSLPGVPTAAPVVLAIIAVVLAATAISLRGRLKAQRERVPGAKGVDPLSAARAVVLGQASALVSALVTGVYGGMGVFLLSSSDASARRGQALTALFAVLAGIAVMAAGLWIQYICRLPEDQDPSTPVHSSAERP</sequence>
<feature type="transmembrane region" description="Helical" evidence="1">
    <location>
        <begin position="79"/>
        <end position="101"/>
    </location>
</feature>
<protein>
    <submittedName>
        <fullName evidence="2">DUF3180 domain-containing protein</fullName>
    </submittedName>
</protein>
<evidence type="ECO:0000313" key="2">
    <source>
        <dbReference type="EMBL" id="MFC1404504.1"/>
    </source>
</evidence>
<accession>A0ABV6USR1</accession>
<feature type="transmembrane region" description="Helical" evidence="1">
    <location>
        <begin position="38"/>
        <end position="58"/>
    </location>
</feature>
<organism evidence="2 3">
    <name type="scientific">Streptacidiphilus cavernicola</name>
    <dbReference type="NCBI Taxonomy" id="3342716"/>
    <lineage>
        <taxon>Bacteria</taxon>
        <taxon>Bacillati</taxon>
        <taxon>Actinomycetota</taxon>
        <taxon>Actinomycetes</taxon>
        <taxon>Kitasatosporales</taxon>
        <taxon>Streptomycetaceae</taxon>
        <taxon>Streptacidiphilus</taxon>
    </lineage>
</organism>
<keyword evidence="1" id="KW-0812">Transmembrane</keyword>
<gene>
    <name evidence="2" type="ORF">ACEZDJ_24715</name>
</gene>
<evidence type="ECO:0000256" key="1">
    <source>
        <dbReference type="SAM" id="Phobius"/>
    </source>
</evidence>
<name>A0ABV6USR1_9ACTN</name>
<keyword evidence="1" id="KW-1133">Transmembrane helix</keyword>
<feature type="transmembrane region" description="Helical" evidence="1">
    <location>
        <begin position="121"/>
        <end position="141"/>
    </location>
</feature>
<dbReference type="RefSeq" id="WP_030254051.1">
    <property type="nucleotide sequence ID" value="NZ_JBHEZZ010000015.1"/>
</dbReference>
<comment type="caution">
    <text evidence="2">The sequence shown here is derived from an EMBL/GenBank/DDBJ whole genome shotgun (WGS) entry which is preliminary data.</text>
</comment>
<reference evidence="2 3" key="1">
    <citation type="submission" date="2024-09" db="EMBL/GenBank/DDBJ databases">
        <authorList>
            <person name="Lee S.D."/>
        </authorList>
    </citation>
    <scope>NUCLEOTIDE SEQUENCE [LARGE SCALE GENOMIC DNA]</scope>
    <source>
        <strain evidence="2 3">N1-5</strain>
    </source>
</reference>
<dbReference type="EMBL" id="JBHEZZ010000015">
    <property type="protein sequence ID" value="MFC1404504.1"/>
    <property type="molecule type" value="Genomic_DNA"/>
</dbReference>
<keyword evidence="3" id="KW-1185">Reference proteome</keyword>
<evidence type="ECO:0000313" key="3">
    <source>
        <dbReference type="Proteomes" id="UP001592528"/>
    </source>
</evidence>
<proteinExistence type="predicted"/>
<dbReference type="InterPro" id="IPR021517">
    <property type="entry name" value="DUF3180"/>
</dbReference>
<dbReference type="Pfam" id="PF11377">
    <property type="entry name" value="DUF3180"/>
    <property type="match status" value="1"/>
</dbReference>
<dbReference type="Proteomes" id="UP001592528">
    <property type="component" value="Unassembled WGS sequence"/>
</dbReference>
<keyword evidence="1" id="KW-0472">Membrane</keyword>